<evidence type="ECO:0000256" key="3">
    <source>
        <dbReference type="SAM" id="SignalP"/>
    </source>
</evidence>
<feature type="transmembrane region" description="Helical" evidence="2">
    <location>
        <begin position="378"/>
        <end position="399"/>
    </location>
</feature>
<dbReference type="HOGENOM" id="CLU_656720_0_0_0"/>
<sequence>MMSSKRTSQLAMLSILLTFTHSVGYASAAVPPFEVSSVYSEDSLIALESEQSNQSSLSRKEKKLNRIQEGRAARKEARKAAEAKKNARDAARKAKQSKKLSFSFNKLNRKPNVQAQAKEQKEQQKVFAQQVKDGVNYCREKLVEYGTENLLTRGGRFFKRQHKVNNPDQNTVAAPEAATPGTLLKAKVDSETKASSENKEAIQVVHDIKDGPVLPIFVRPDVKVVHEERSKLIQDLAREQRITKRKSSREALQARAKENKILRDGKITSTLRYDVEKAAAVKVKRNGSVNPQVRAQKASNTRRSARSEQNQQESAQNSADQKEQTASNTSKDDFYRTSSAAGNTNIDSYLNAKQYRCDSSESDWPCSSCVAKRRTHTSISVCTMVVTVIAMIVGAIIIANASDSTPANGGTNPTPPTP</sequence>
<accession>Q823Q6</accession>
<dbReference type="STRING" id="227941.CCA_00350"/>
<keyword evidence="2" id="KW-1133">Transmembrane helix</keyword>
<dbReference type="Proteomes" id="UP000002193">
    <property type="component" value="Chromosome"/>
</dbReference>
<feature type="signal peptide" evidence="3">
    <location>
        <begin position="1"/>
        <end position="28"/>
    </location>
</feature>
<feature type="compositionally biased region" description="Basic and acidic residues" evidence="1">
    <location>
        <begin position="64"/>
        <end position="92"/>
    </location>
</feature>
<reference evidence="4 5" key="1">
    <citation type="journal article" date="2003" name="Nucleic Acids Res.">
        <title>Genome sequence of Chlamydophila caviae (Chlamydia psittaci GPIC): examining the role of niche-specific genes in the evolution of the Chlamydiaceae.</title>
        <authorList>
            <person name="Read T.D."/>
            <person name="Myers G.S.A."/>
            <person name="Brunham R.C."/>
            <person name="Nelson W.C."/>
            <person name="Paulsen I.T."/>
            <person name="Heidelberg J.F."/>
            <person name="Holtzapple E.K."/>
            <person name="Khouri H.M."/>
            <person name="Federova N.B."/>
            <person name="Carty H.A."/>
            <person name="Umayam L.A."/>
            <person name="Haft D.H."/>
            <person name="Peterson J.D."/>
            <person name="Beanan M.J."/>
            <person name="White O."/>
            <person name="Salzberg S.L."/>
            <person name="Hsia R.-C."/>
            <person name="McClarty G."/>
            <person name="Rank R.G."/>
            <person name="Bavoil P.M."/>
            <person name="Fraser C.M."/>
        </authorList>
    </citation>
    <scope>NUCLEOTIDE SEQUENCE [LARGE SCALE GENOMIC DNA]</scope>
    <source>
        <strain evidence="5">ATCC VR-813 / DSM 19441 / 03DC25 / GPIC</strain>
    </source>
</reference>
<feature type="compositionally biased region" description="Low complexity" evidence="1">
    <location>
        <begin position="307"/>
        <end position="319"/>
    </location>
</feature>
<dbReference type="EMBL" id="AE015925">
    <property type="protein sequence ID" value="AAP05098.1"/>
    <property type="molecule type" value="Genomic_DNA"/>
</dbReference>
<keyword evidence="2" id="KW-0472">Membrane</keyword>
<dbReference type="OrthoDB" id="17748at2"/>
<keyword evidence="3" id="KW-0732">Signal</keyword>
<evidence type="ECO:0008006" key="6">
    <source>
        <dbReference type="Google" id="ProtNLM"/>
    </source>
</evidence>
<feature type="compositionally biased region" description="Polar residues" evidence="1">
    <location>
        <begin position="287"/>
        <end position="301"/>
    </location>
</feature>
<protein>
    <recommendedName>
        <fullName evidence="6">Sperm tail-specific-like protein</fullName>
    </recommendedName>
</protein>
<name>Q823Q6_CHLCV</name>
<organism evidence="4 5">
    <name type="scientific">Chlamydia caviae (strain ATCC VR-813 / DSM 19441 / 03DC25 / GPIC)</name>
    <name type="common">Chlamydophila caviae</name>
    <dbReference type="NCBI Taxonomy" id="227941"/>
    <lineage>
        <taxon>Bacteria</taxon>
        <taxon>Pseudomonadati</taxon>
        <taxon>Chlamydiota</taxon>
        <taxon>Chlamydiia</taxon>
        <taxon>Chlamydiales</taxon>
        <taxon>Chlamydiaceae</taxon>
        <taxon>Chlamydia/Chlamydophila group</taxon>
        <taxon>Chlamydia</taxon>
    </lineage>
</organism>
<evidence type="ECO:0000256" key="2">
    <source>
        <dbReference type="SAM" id="Phobius"/>
    </source>
</evidence>
<dbReference type="KEGG" id="cca:CCA_00350"/>
<keyword evidence="2" id="KW-0812">Transmembrane</keyword>
<feature type="chain" id="PRO_5004299672" description="Sperm tail-specific-like protein" evidence="3">
    <location>
        <begin position="29"/>
        <end position="418"/>
    </location>
</feature>
<feature type="region of interest" description="Disordered" evidence="1">
    <location>
        <begin position="50"/>
        <end position="120"/>
    </location>
</feature>
<evidence type="ECO:0000313" key="5">
    <source>
        <dbReference type="Proteomes" id="UP000002193"/>
    </source>
</evidence>
<feature type="region of interest" description="Disordered" evidence="1">
    <location>
        <begin position="286"/>
        <end position="340"/>
    </location>
</feature>
<gene>
    <name evidence="4" type="ordered locus">CCA_00350</name>
</gene>
<evidence type="ECO:0000313" key="4">
    <source>
        <dbReference type="EMBL" id="AAP05098.1"/>
    </source>
</evidence>
<proteinExistence type="predicted"/>
<dbReference type="RefSeq" id="WP_011006315.1">
    <property type="nucleotide sequence ID" value="NC_003361.3"/>
</dbReference>
<dbReference type="AlphaFoldDB" id="Q823Q6"/>
<evidence type="ECO:0000256" key="1">
    <source>
        <dbReference type="SAM" id="MobiDB-lite"/>
    </source>
</evidence>
<keyword evidence="5" id="KW-1185">Reference proteome</keyword>